<dbReference type="AlphaFoldDB" id="A0A2P2PL72"/>
<reference evidence="1" key="1">
    <citation type="submission" date="2018-02" db="EMBL/GenBank/DDBJ databases">
        <title>Rhizophora mucronata_Transcriptome.</title>
        <authorList>
            <person name="Meera S.P."/>
            <person name="Sreeshan A."/>
            <person name="Augustine A."/>
        </authorList>
    </citation>
    <scope>NUCLEOTIDE SEQUENCE</scope>
    <source>
        <tissue evidence="1">Leaf</tissue>
    </source>
</reference>
<dbReference type="EMBL" id="GGEC01075003">
    <property type="protein sequence ID" value="MBX55487.1"/>
    <property type="molecule type" value="Transcribed_RNA"/>
</dbReference>
<protein>
    <submittedName>
        <fullName evidence="1">Uncharacterized protein</fullName>
    </submittedName>
</protein>
<accession>A0A2P2PL72</accession>
<sequence length="27" mass="3322">MLYFIFGRRTFDPSFLLHLRFQISNTT</sequence>
<evidence type="ECO:0000313" key="1">
    <source>
        <dbReference type="EMBL" id="MBX55487.1"/>
    </source>
</evidence>
<proteinExistence type="predicted"/>
<organism evidence="1">
    <name type="scientific">Rhizophora mucronata</name>
    <name type="common">Asiatic mangrove</name>
    <dbReference type="NCBI Taxonomy" id="61149"/>
    <lineage>
        <taxon>Eukaryota</taxon>
        <taxon>Viridiplantae</taxon>
        <taxon>Streptophyta</taxon>
        <taxon>Embryophyta</taxon>
        <taxon>Tracheophyta</taxon>
        <taxon>Spermatophyta</taxon>
        <taxon>Magnoliopsida</taxon>
        <taxon>eudicotyledons</taxon>
        <taxon>Gunneridae</taxon>
        <taxon>Pentapetalae</taxon>
        <taxon>rosids</taxon>
        <taxon>fabids</taxon>
        <taxon>Malpighiales</taxon>
        <taxon>Rhizophoraceae</taxon>
        <taxon>Rhizophora</taxon>
    </lineage>
</organism>
<name>A0A2P2PL72_RHIMU</name>